<comment type="caution">
    <text evidence="2">The sequence shown here is derived from an EMBL/GenBank/DDBJ whole genome shotgun (WGS) entry which is preliminary data.</text>
</comment>
<name>A0ABW0UAX9_9STRE</name>
<evidence type="ECO:0000256" key="1">
    <source>
        <dbReference type="SAM" id="Phobius"/>
    </source>
</evidence>
<feature type="transmembrane region" description="Helical" evidence="1">
    <location>
        <begin position="7"/>
        <end position="27"/>
    </location>
</feature>
<keyword evidence="3" id="KW-1185">Reference proteome</keyword>
<accession>A0ABW0UAX9</accession>
<keyword evidence="1" id="KW-0812">Transmembrane</keyword>
<protein>
    <recommendedName>
        <fullName evidence="4">Phage membrane protein</fullName>
    </recommendedName>
</protein>
<evidence type="ECO:0000313" key="3">
    <source>
        <dbReference type="Proteomes" id="UP001596110"/>
    </source>
</evidence>
<keyword evidence="1" id="KW-1133">Transmembrane helix</keyword>
<dbReference type="EMBL" id="JBHSOJ010000003">
    <property type="protein sequence ID" value="MFC5630143.1"/>
    <property type="molecule type" value="Genomic_DNA"/>
</dbReference>
<reference evidence="3" key="1">
    <citation type="journal article" date="2019" name="Int. J. Syst. Evol. Microbiol.">
        <title>The Global Catalogue of Microorganisms (GCM) 10K type strain sequencing project: providing services to taxonomists for standard genome sequencing and annotation.</title>
        <authorList>
            <consortium name="The Broad Institute Genomics Platform"/>
            <consortium name="The Broad Institute Genome Sequencing Center for Infectious Disease"/>
            <person name="Wu L."/>
            <person name="Ma J."/>
        </authorList>
    </citation>
    <scope>NUCLEOTIDE SEQUENCE [LARGE SCALE GENOMIC DNA]</scope>
    <source>
        <strain evidence="3">DT43</strain>
    </source>
</reference>
<sequence length="44" mass="5017">MKTIVRVLLLLVLIPLIIPLGFIAIMLDPFIKIILEEKNNDNSE</sequence>
<keyword evidence="1" id="KW-0472">Membrane</keyword>
<dbReference type="RefSeq" id="WP_269747756.1">
    <property type="nucleotide sequence ID" value="NZ_JBHSOJ010000003.1"/>
</dbReference>
<gene>
    <name evidence="2" type="ORF">ACFPQ3_00620</name>
</gene>
<evidence type="ECO:0008006" key="4">
    <source>
        <dbReference type="Google" id="ProtNLM"/>
    </source>
</evidence>
<evidence type="ECO:0000313" key="2">
    <source>
        <dbReference type="EMBL" id="MFC5630143.1"/>
    </source>
</evidence>
<proteinExistence type="predicted"/>
<organism evidence="2 3">
    <name type="scientific">Streptococcus caledonicus</name>
    <dbReference type="NCBI Taxonomy" id="2614158"/>
    <lineage>
        <taxon>Bacteria</taxon>
        <taxon>Bacillati</taxon>
        <taxon>Bacillota</taxon>
        <taxon>Bacilli</taxon>
        <taxon>Lactobacillales</taxon>
        <taxon>Streptococcaceae</taxon>
        <taxon>Streptococcus</taxon>
    </lineage>
</organism>
<dbReference type="Proteomes" id="UP001596110">
    <property type="component" value="Unassembled WGS sequence"/>
</dbReference>